<dbReference type="RefSeq" id="WP_220230473.1">
    <property type="nucleotide sequence ID" value="NZ_JAICBX010000004.1"/>
</dbReference>
<dbReference type="AlphaFoldDB" id="A0AAE2ZUB6"/>
<evidence type="ECO:0000313" key="2">
    <source>
        <dbReference type="Proteomes" id="UP001196509"/>
    </source>
</evidence>
<dbReference type="Proteomes" id="UP001196509">
    <property type="component" value="Unassembled WGS sequence"/>
</dbReference>
<keyword evidence="2" id="KW-1185">Reference proteome</keyword>
<proteinExistence type="predicted"/>
<dbReference type="EMBL" id="JAICBX010000004">
    <property type="protein sequence ID" value="MBW8639767.1"/>
    <property type="molecule type" value="Genomic_DNA"/>
</dbReference>
<reference evidence="1" key="1">
    <citation type="submission" date="2021-08" db="EMBL/GenBank/DDBJ databases">
        <title>Hoeflea bacterium WL0058 sp. nov., isolated from the sediment.</title>
        <authorList>
            <person name="Wang L."/>
            <person name="Zhang D."/>
        </authorList>
    </citation>
    <scope>NUCLEOTIDE SEQUENCE</scope>
    <source>
        <strain evidence="1">WL0058</strain>
    </source>
</reference>
<accession>A0AAE2ZUB6</accession>
<evidence type="ECO:0000313" key="1">
    <source>
        <dbReference type="EMBL" id="MBW8639767.1"/>
    </source>
</evidence>
<comment type="caution">
    <text evidence="1">The sequence shown here is derived from an EMBL/GenBank/DDBJ whole genome shotgun (WGS) entry which is preliminary data.</text>
</comment>
<protein>
    <submittedName>
        <fullName evidence="1">Uncharacterized protein</fullName>
    </submittedName>
</protein>
<sequence>MNGVPGGAPQTSIQWIFLFEDGEIYSNTIGGGTKTAGETSHPSLSGFRGPVSGGTGVFKGASGVLVGVIEGQTITFTFDVHCD</sequence>
<name>A0AAE2ZUB6_9HYPH</name>
<gene>
    <name evidence="1" type="ORF">K1W69_21415</name>
</gene>
<organism evidence="1 2">
    <name type="scientific">Flavimaribacter sediminis</name>
    <dbReference type="NCBI Taxonomy" id="2865987"/>
    <lineage>
        <taxon>Bacteria</taxon>
        <taxon>Pseudomonadati</taxon>
        <taxon>Pseudomonadota</taxon>
        <taxon>Alphaproteobacteria</taxon>
        <taxon>Hyphomicrobiales</taxon>
        <taxon>Rhizobiaceae</taxon>
        <taxon>Flavimaribacter</taxon>
    </lineage>
</organism>